<dbReference type="EMBL" id="JARZFX010000002">
    <property type="protein sequence ID" value="MEC5422973.1"/>
    <property type="molecule type" value="Genomic_DNA"/>
</dbReference>
<reference evidence="3 4" key="1">
    <citation type="journal article" date="2024" name="Int. J. Syst. Evol. Microbiol.">
        <title>Virgibacillus tibetensis sp. nov., isolated from salt lake on the Tibetan Plateau of China.</title>
        <authorList>
            <person name="Phurbu D."/>
            <person name="Liu Z.-X."/>
            <person name="Wang R."/>
            <person name="Zheng Y.-Y."/>
            <person name="Liu H.-C."/>
            <person name="Zhou Y.-G."/>
            <person name="Yu Y.-J."/>
            <person name="Li A.-H."/>
        </authorList>
    </citation>
    <scope>NUCLEOTIDE SEQUENCE [LARGE SCALE GENOMIC DNA]</scope>
    <source>
        <strain evidence="3 4">C22-A2</strain>
    </source>
</reference>
<evidence type="ECO:0000259" key="2">
    <source>
        <dbReference type="Pfam" id="PF20591"/>
    </source>
</evidence>
<feature type="domain" description="DUF6792" evidence="2">
    <location>
        <begin position="19"/>
        <end position="232"/>
    </location>
</feature>
<feature type="coiled-coil region" evidence="1">
    <location>
        <begin position="568"/>
        <end position="602"/>
    </location>
</feature>
<proteinExistence type="predicted"/>
<dbReference type="Proteomes" id="UP001335737">
    <property type="component" value="Unassembled WGS sequence"/>
</dbReference>
<accession>A0ABU6KD20</accession>
<evidence type="ECO:0000313" key="4">
    <source>
        <dbReference type="Proteomes" id="UP001335737"/>
    </source>
</evidence>
<evidence type="ECO:0000313" key="3">
    <source>
        <dbReference type="EMBL" id="MEC5422973.1"/>
    </source>
</evidence>
<sequence length="616" mass="70535">MSEKVVLTQEFRLRLIDLEYKNFPDNEMIRRIEEIYIEEYGKKLGAEIKIFNSSESIRLSDDQSGYDGTAVYFHSKENNIDELYIISQGTQDTVDWNYNLQAMFAGLNISQAEMTNEFVKEVKEKYNIKKSSTHITGLSHSLAHNNNATAHLLYDTFDKVYSFNGAQTNYYQLYYADDEFTEKIIEHFSIPLANPDAIYNLDPTQLQAFATDYYADKADNIHQIISLDDPLYAVSGARGFFTLGEVEYIDTNPDYPGLREIMDDIPDHVVQDFQELAIQYTVASNEGGVDAAIYDILGVDMNLISEIDGGWSIAKSYFTQQSEWDTMIRNLNDNIPALVSNIQTITSNADVIFGRIQEAGYITGKQKQLLVTEITKIENELLGIQKSIESNVGIRDMGDFYAQLGGDAGSILKIKRHMDAIQESLETLNQEEFLEILHRIAESHSIQEILESISGGNKSYIGTDMVLTASKGKKEIKVNMSAALRMYQKGTGVLQEKEFEIEKFSRAIEMEIMDAYKDERRKVIQKINDMEGNPRLHHNLLAKHGLYPTFTKRITSIRVHEVLYPLEQADLDHELQRLREMVEKARLQIENYRNAIESLFEEDERIGKQFDLMRGV</sequence>
<protein>
    <recommendedName>
        <fullName evidence="2">DUF6792 domain-containing protein</fullName>
    </recommendedName>
</protein>
<dbReference type="InterPro" id="IPR046742">
    <property type="entry name" value="DUF6792"/>
</dbReference>
<dbReference type="RefSeq" id="WP_327606544.1">
    <property type="nucleotide sequence ID" value="NZ_JARZFX010000002.1"/>
</dbReference>
<dbReference type="Pfam" id="PF20591">
    <property type="entry name" value="DUF6792"/>
    <property type="match status" value="1"/>
</dbReference>
<gene>
    <name evidence="3" type="ORF">QGM71_05605</name>
</gene>
<keyword evidence="4" id="KW-1185">Reference proteome</keyword>
<keyword evidence="1" id="KW-0175">Coiled coil</keyword>
<evidence type="ECO:0000256" key="1">
    <source>
        <dbReference type="SAM" id="Coils"/>
    </source>
</evidence>
<organism evidence="3 4">
    <name type="scientific">Virgibacillus tibetensis</name>
    <dbReference type="NCBI Taxonomy" id="3042313"/>
    <lineage>
        <taxon>Bacteria</taxon>
        <taxon>Bacillati</taxon>
        <taxon>Bacillota</taxon>
        <taxon>Bacilli</taxon>
        <taxon>Bacillales</taxon>
        <taxon>Bacillaceae</taxon>
        <taxon>Virgibacillus</taxon>
    </lineage>
</organism>
<name>A0ABU6KD20_9BACI</name>
<comment type="caution">
    <text evidence="3">The sequence shown here is derived from an EMBL/GenBank/DDBJ whole genome shotgun (WGS) entry which is preliminary data.</text>
</comment>